<keyword evidence="3 5" id="KW-0863">Zinc-finger</keyword>
<feature type="region of interest" description="Disordered" evidence="6">
    <location>
        <begin position="1118"/>
        <end position="1148"/>
    </location>
</feature>
<feature type="region of interest" description="Disordered" evidence="6">
    <location>
        <begin position="353"/>
        <end position="375"/>
    </location>
</feature>
<reference evidence="10" key="1">
    <citation type="submission" date="2022-11" db="EMBL/GenBank/DDBJ databases">
        <authorList>
            <person name="Morgan W.R."/>
            <person name="Tartar A."/>
        </authorList>
    </citation>
    <scope>NUCLEOTIDE SEQUENCE</scope>
    <source>
        <strain evidence="10">ARSEF 373</strain>
    </source>
</reference>
<dbReference type="EMBL" id="DAKRPA010000142">
    <property type="protein sequence ID" value="DAZ97248.1"/>
    <property type="molecule type" value="Genomic_DNA"/>
</dbReference>
<dbReference type="PANTHER" id="PTHR22775">
    <property type="entry name" value="SORTING NEXIN"/>
    <property type="match status" value="1"/>
</dbReference>
<dbReference type="PROSITE" id="PS50826">
    <property type="entry name" value="RUN"/>
    <property type="match status" value="1"/>
</dbReference>
<keyword evidence="7" id="KW-0812">Transmembrane</keyword>
<feature type="compositionally biased region" description="Polar residues" evidence="6">
    <location>
        <begin position="359"/>
        <end position="374"/>
    </location>
</feature>
<dbReference type="InterPro" id="IPR011011">
    <property type="entry name" value="Znf_FYVE_PHD"/>
</dbReference>
<feature type="domain" description="FYVE-type" evidence="8">
    <location>
        <begin position="1028"/>
        <end position="1096"/>
    </location>
</feature>
<dbReference type="Pfam" id="PF02194">
    <property type="entry name" value="PXA"/>
    <property type="match status" value="1"/>
</dbReference>
<reference evidence="10" key="2">
    <citation type="journal article" date="2023" name="Microbiol Resour">
        <title>Decontamination and Annotation of the Draft Genome Sequence of the Oomycete Lagenidium giganteum ARSEF 373.</title>
        <authorList>
            <person name="Morgan W.R."/>
            <person name="Tartar A."/>
        </authorList>
    </citation>
    <scope>NUCLEOTIDE SEQUENCE</scope>
    <source>
        <strain evidence="10">ARSEF 373</strain>
    </source>
</reference>
<evidence type="ECO:0000256" key="1">
    <source>
        <dbReference type="ARBA" id="ARBA00010883"/>
    </source>
</evidence>
<dbReference type="InterPro" id="IPR006614">
    <property type="entry name" value="Peroxin/Ferlin"/>
</dbReference>
<dbReference type="Gene3D" id="3.30.40.10">
    <property type="entry name" value="Zinc/RING finger domain, C3HC4 (zinc finger)"/>
    <property type="match status" value="1"/>
</dbReference>
<keyword evidence="4" id="KW-0862">Zinc</keyword>
<dbReference type="SMART" id="SM00694">
    <property type="entry name" value="DysFC"/>
    <property type="match status" value="1"/>
</dbReference>
<feature type="transmembrane region" description="Helical" evidence="7">
    <location>
        <begin position="6"/>
        <end position="28"/>
    </location>
</feature>
<feature type="region of interest" description="Disordered" evidence="6">
    <location>
        <begin position="449"/>
        <end position="468"/>
    </location>
</feature>
<dbReference type="Gene3D" id="3.30.1520.10">
    <property type="entry name" value="Phox-like domain"/>
    <property type="match status" value="1"/>
</dbReference>
<evidence type="ECO:0008006" key="12">
    <source>
        <dbReference type="Google" id="ProtNLM"/>
    </source>
</evidence>
<feature type="compositionally biased region" description="Polar residues" evidence="6">
    <location>
        <begin position="639"/>
        <end position="649"/>
    </location>
</feature>
<dbReference type="Proteomes" id="UP001146120">
    <property type="component" value="Unassembled WGS sequence"/>
</dbReference>
<keyword evidence="11" id="KW-1185">Reference proteome</keyword>
<evidence type="ECO:0000256" key="6">
    <source>
        <dbReference type="SAM" id="MobiDB-lite"/>
    </source>
</evidence>
<dbReference type="Gene3D" id="1.20.58.900">
    <property type="match status" value="1"/>
</dbReference>
<dbReference type="PROSITE" id="PS50178">
    <property type="entry name" value="ZF_FYVE"/>
    <property type="match status" value="1"/>
</dbReference>
<dbReference type="Pfam" id="PF08628">
    <property type="entry name" value="Nexin_C"/>
    <property type="match status" value="1"/>
</dbReference>
<gene>
    <name evidence="10" type="ORF">N0F65_010410</name>
</gene>
<keyword evidence="7" id="KW-1133">Transmembrane helix</keyword>
<evidence type="ECO:0000259" key="8">
    <source>
        <dbReference type="PROSITE" id="PS50178"/>
    </source>
</evidence>
<evidence type="ECO:0000259" key="9">
    <source>
        <dbReference type="PROSITE" id="PS50826"/>
    </source>
</evidence>
<evidence type="ECO:0000256" key="5">
    <source>
        <dbReference type="PROSITE-ProRule" id="PRU00091"/>
    </source>
</evidence>
<dbReference type="CDD" id="cd00065">
    <property type="entry name" value="FYVE_like_SF"/>
    <property type="match status" value="1"/>
</dbReference>
<accession>A0AAV2YTY0</accession>
<dbReference type="InterPro" id="IPR013083">
    <property type="entry name" value="Znf_RING/FYVE/PHD"/>
</dbReference>
<keyword evidence="7" id="KW-0472">Membrane</keyword>
<keyword evidence="2" id="KW-0479">Metal-binding</keyword>
<comment type="similarity">
    <text evidence="1">Belongs to the sorting nexin family.</text>
</comment>
<dbReference type="SUPFAM" id="SSF57903">
    <property type="entry name" value="FYVE/PHD zinc finger"/>
    <property type="match status" value="1"/>
</dbReference>
<comment type="caution">
    <text evidence="10">The sequence shown here is derived from an EMBL/GenBank/DDBJ whole genome shotgun (WGS) entry which is preliminary data.</text>
</comment>
<dbReference type="PANTHER" id="PTHR22775:SF3">
    <property type="entry name" value="SORTING NEXIN-13"/>
    <property type="match status" value="1"/>
</dbReference>
<dbReference type="InterPro" id="IPR013937">
    <property type="entry name" value="Sorting_nexin_C"/>
</dbReference>
<feature type="region of interest" description="Disordered" evidence="6">
    <location>
        <begin position="634"/>
        <end position="667"/>
    </location>
</feature>
<dbReference type="InterPro" id="IPR004012">
    <property type="entry name" value="Run_dom"/>
</dbReference>
<dbReference type="InterPro" id="IPR036871">
    <property type="entry name" value="PX_dom_sf"/>
</dbReference>
<feature type="compositionally biased region" description="Polar residues" evidence="6">
    <location>
        <begin position="1120"/>
        <end position="1143"/>
    </location>
</feature>
<dbReference type="GO" id="GO:0035091">
    <property type="term" value="F:phosphatidylinositol binding"/>
    <property type="evidence" value="ECO:0007669"/>
    <property type="project" value="InterPro"/>
</dbReference>
<evidence type="ECO:0000256" key="2">
    <source>
        <dbReference type="ARBA" id="ARBA00022723"/>
    </source>
</evidence>
<dbReference type="InterPro" id="IPR003114">
    <property type="entry name" value="Phox_assoc"/>
</dbReference>
<protein>
    <recommendedName>
        <fullName evidence="12">PX domain-containing protein</fullName>
    </recommendedName>
</protein>
<dbReference type="GO" id="GO:0008270">
    <property type="term" value="F:zinc ion binding"/>
    <property type="evidence" value="ECO:0007669"/>
    <property type="project" value="UniProtKB-KW"/>
</dbReference>
<evidence type="ECO:0000256" key="4">
    <source>
        <dbReference type="ARBA" id="ARBA00022833"/>
    </source>
</evidence>
<feature type="transmembrane region" description="Helical" evidence="7">
    <location>
        <begin position="35"/>
        <end position="56"/>
    </location>
</feature>
<evidence type="ECO:0000313" key="10">
    <source>
        <dbReference type="EMBL" id="DAZ97248.1"/>
    </source>
</evidence>
<proteinExistence type="inferred from homology"/>
<evidence type="ECO:0000256" key="3">
    <source>
        <dbReference type="ARBA" id="ARBA00022771"/>
    </source>
</evidence>
<evidence type="ECO:0000313" key="11">
    <source>
        <dbReference type="Proteomes" id="UP001146120"/>
    </source>
</evidence>
<sequence length="1500" mass="168569">MQSRVVWRSLPALAVLVAVMKMSLLAGALQLTYVVLVRVMQILVLLAGSGSFWWFLRSYQLQLEQEQSDQLAKKLNYYQRYRARSSTTGGVGATAITSPRSSTGVLGAGFQLKAMKRLPLAAHLRTTWSLPPEICEEITVFVNTAVREYVSYWFSPVSPNEDFPNDAKFLLADMFGAFIARVIDMDSSQALTLIAKSIELFRLHLGWFRETYAQLSEEHPDVFAGEDSPANLQKRQEHIAALVQRSHFLHPGCVASPLPAAATVTSPSAAGKKNATDSAEVLYLRHMATQILGQLKPELASQYDTNIFVSIAMNFIRESMVFKGLKPAFEYALPRYSNEAVVSWLQSLPDDSDEYSAPMSPTVQPVSPSGQESAPTKRLHLTKSFIYKASKRAENSEATFQAVVEAAEAAAAAGAEEARLSGRRSSIGEVAPFESYDWKDAHTATFASSSSPLKKSHFGRPKVGSPRTKLSTQKVNEFGHHQLEELKHMKANIENSLNNSLHKVKRRLRNLSHDSSSNQSPATRMMKRPGKLLQKLRRNEVGIDTSIHLSPVTSVEGSVSSSVLVSDSDNVATKVTKEMVVQDRVVLLLDKTTTNYLKLYHERAEMRSSTRSRELYEFLSALEDFFMLGFRDTDEDNDTTSSQTPQGSISKEHEERESLLSPSSRSCASDGSNQYYWNYLAQDRPETPFLNAHYQFVANQCPQCCDNESFSSTRGIQWIMVAVEKGMLWEYITALYLNRRLTEQFYDEEYAILRSNKLMERVLKSLLPLSKARVMFDFPSLLGRKSDMEEEFGVSPSTTQRTVNSARVVESVWEVERYVPIHGWTKTQDKKWNELPSSEWVWETEWVLEGISDTETDPGACWEYAKTFEDRFHEKEKKFDSVRRRKWIRKRRQLPPVLISSMQSSCVSTAGIGKSKAVKRLELRDSETVGSVFDVTTRSSMTRRRSSFSFDSKSDQVEPAETVLALSDTGSGTEGRTSSFKKKRRSLASLTRSSATIIRRKGQIMTSLKGLAVIDDLLGDFNAVDDDDDDDTLCFRCLKSLATNRRSTASAFNTCQSCHQRVCAACHDFFAFLVFPPPLETSKKEQVCGSCYERLVSKYKLKIEAHVGKYLVKDRDHPDANSTISSPTGSSVLPSNTSRSRPSAGSDLDFSATCTSANASNMKYEITVQLKDDNSYGWSVIKTFHDFELLERTLYEKAKKQEKKHGAGCHACHLKGVDYMEMHSVKPCLKALPVSSMTYDKRIYVLEEFLQHMLACDTLCQSLVVQKFLLLDNANNIPGASLIAGNENTDSSLAAASGAVHIDNGKWKKGRWIAPETNSKETKMRILQKLEVSLFTVLSEVFEFDGIGMVRRHLFSMSRSFIKAFLNASHFRRLERKYLSFTDAKRMAGLLHSFRLYMFPDPTLPPPPIPPAVLSPSEMQTLRQRCLDAILESFPSPVVSIFGEASSENAALKLHEFLQHEVFMKNLLFSIADEVLLHIFPDTTTFKPKRAARREGSTSN</sequence>
<feature type="domain" description="RUN" evidence="9">
    <location>
        <begin position="609"/>
        <end position="783"/>
    </location>
</feature>
<dbReference type="InterPro" id="IPR037213">
    <property type="entry name" value="Run_dom_sf"/>
</dbReference>
<dbReference type="GO" id="GO:0016020">
    <property type="term" value="C:membrane"/>
    <property type="evidence" value="ECO:0007669"/>
    <property type="project" value="InterPro"/>
</dbReference>
<evidence type="ECO:0000256" key="7">
    <source>
        <dbReference type="SAM" id="Phobius"/>
    </source>
</evidence>
<dbReference type="InterPro" id="IPR017455">
    <property type="entry name" value="Znf_FYVE-rel"/>
</dbReference>
<dbReference type="SUPFAM" id="SSF140741">
    <property type="entry name" value="RUN domain-like"/>
    <property type="match status" value="1"/>
</dbReference>
<organism evidence="10 11">
    <name type="scientific">Lagenidium giganteum</name>
    <dbReference type="NCBI Taxonomy" id="4803"/>
    <lineage>
        <taxon>Eukaryota</taxon>
        <taxon>Sar</taxon>
        <taxon>Stramenopiles</taxon>
        <taxon>Oomycota</taxon>
        <taxon>Peronosporomycetes</taxon>
        <taxon>Pythiales</taxon>
        <taxon>Pythiaceae</taxon>
    </lineage>
</organism>
<name>A0AAV2YTY0_9STRA</name>
<dbReference type="SUPFAM" id="SSF64268">
    <property type="entry name" value="PX domain"/>
    <property type="match status" value="1"/>
</dbReference>